<dbReference type="EC" id="2.7.13.3" evidence="2"/>
<dbReference type="InterPro" id="IPR041664">
    <property type="entry name" value="AAA_16"/>
</dbReference>
<sequence length="1421" mass="153244">MPSPSPLPAPASPASAARHGAPALIARADEARILGDALQRVAEGGEAELVAIAGAAGGGKSALAEQFLRLAATRHARLALAKCDLQQHDVPYAPVAQALRGVTLGLLGEDESMLARLRERWRHALAGQGRAVAELVPEIEHVIGHTAPLSNAPAAQARHRLESAVLNTLGALALPGAPLVLFIDDVQWADAATLALLRAFIARPPRHVLLVVAYRSTRDAPLSFDWLGYANRASPMRIAKIALAPLPAPALTEFIAQALESPLASLEALGQAVHAKTGGNPYFALQLVRSLIDDGVLVLRDGSWRWSQAELGLQGYSNSVRDLMMRRIARLPAAGVALLRQLACVGARCDEALLARLGALEVGQLRTQLQPLVDAGLLLREHGAYAFQHDRVLESAYALIGEVERPALHARTATVMIEHWQARLGDHAFEICNQIEHTQGYLPDATERARFAQALVAAGRRARNAAALPQATAYVAAAMDLMLPDWWQTHYALAYEASLLRCECLLADADFTEVERAIGALFQRDMPALDRAAVYRLQATLQTVRSDYEAAIGSALDGLALLDVHLLRGPSPAQLRHARETVRRALGERPLASLARLPATDDRRVQVAMDLLATLVSSLFVTDGLSFLHVAKMVELTLAHGVTSESPYGLAWFGVFIASLYDEYEDGLACGMAALDMAEHHGFEAERIGALVALDQVSPWTMPLTYALEQAQRARRQGAASGDIGMACYACNHIVSDLLVMGEHLRLVDEEIERGLAYTRMIQYLDIELILESQRHFVQRLRGEADAGPGVQEARLRQTRSQPTRFWIQLYDGMARVYLRDWDGALAPLMAARDLIWSAPAHINVADCRLFLALALAHSSEPDRRAEAESALHACNTRFTQWATLNPLTFRNKLLLIEAEQARLRGDALTALVRYEQSANSAATAGFVHEEALAHEFATLLCEAHGLVTAGRQHLQAATDAYRRWGADEKEARLARAHPVFERGRHGGASLLAHGGGLDWETGLKAAQALSGEVVMDRLVQTLMSNLIVHAGADYGLLLLLHDGTPRIEAAGRVVDGSVAVTVAPAEPTEQALPLAVLDNVLRTRKTLVLADAALEAPSLFGPLGAKPLRSVLCLPLIRGGALIGACYLENNLAPRVFDARRTAGLEVLAPQVALSLETARLYAELIEQNSRRTQAEASLRNARAELARTSHLTTMGSLAASIAHEINQPLTAVVSSVDASKRWLARATPDIGEALEGLAHVRHNAMRAADIVRALRALARQAPAVMAPQQPDGIVREVVEMVREDIDARGVRLVLDLQAGMARVNADRVQLQQVVLNLVTNALDAMADTAADQRVLTVCSALRPGEVWVSVADQGSGIPEAVLERVFDPFFTTKAHGLGMGLAICRSMIEAHGGTLEAATQAPSGARLRFCLPLLDAAIG</sequence>
<feature type="domain" description="Histidine kinase" evidence="4">
    <location>
        <begin position="1202"/>
        <end position="1417"/>
    </location>
</feature>
<dbReference type="OrthoDB" id="8559580at2"/>
<dbReference type="SUPFAM" id="SSF55781">
    <property type="entry name" value="GAF domain-like"/>
    <property type="match status" value="1"/>
</dbReference>
<dbReference type="InterPro" id="IPR029016">
    <property type="entry name" value="GAF-like_dom_sf"/>
</dbReference>
<dbReference type="CDD" id="cd00082">
    <property type="entry name" value="HisKA"/>
    <property type="match status" value="1"/>
</dbReference>
<evidence type="ECO:0000313" key="6">
    <source>
        <dbReference type="Proteomes" id="UP000217005"/>
    </source>
</evidence>
<dbReference type="Gene3D" id="1.10.287.130">
    <property type="match status" value="1"/>
</dbReference>
<keyword evidence="3" id="KW-0597">Phosphoprotein</keyword>
<evidence type="ECO:0000256" key="2">
    <source>
        <dbReference type="ARBA" id="ARBA00012438"/>
    </source>
</evidence>
<name>A0A261RT20_9BORD</name>
<dbReference type="Pfam" id="PF01590">
    <property type="entry name" value="GAF"/>
    <property type="match status" value="1"/>
</dbReference>
<proteinExistence type="predicted"/>
<keyword evidence="5" id="KW-0808">Transferase</keyword>
<dbReference type="PRINTS" id="PR00344">
    <property type="entry name" value="BCTRLSENSOR"/>
</dbReference>
<comment type="caution">
    <text evidence="5">The sequence shown here is derived from an EMBL/GenBank/DDBJ whole genome shotgun (WGS) entry which is preliminary data.</text>
</comment>
<dbReference type="InterPro" id="IPR003594">
    <property type="entry name" value="HATPase_dom"/>
</dbReference>
<organism evidence="5 6">
    <name type="scientific">Bordetella genomosp. 1</name>
    <dbReference type="NCBI Taxonomy" id="1395607"/>
    <lineage>
        <taxon>Bacteria</taxon>
        <taxon>Pseudomonadati</taxon>
        <taxon>Pseudomonadota</taxon>
        <taxon>Betaproteobacteria</taxon>
        <taxon>Burkholderiales</taxon>
        <taxon>Alcaligenaceae</taxon>
        <taxon>Bordetella</taxon>
    </lineage>
</organism>
<dbReference type="Gene3D" id="3.30.450.40">
    <property type="match status" value="1"/>
</dbReference>
<dbReference type="PANTHER" id="PTHR43642:SF1">
    <property type="entry name" value="HYBRID SIGNAL TRANSDUCTION HISTIDINE KINASE G"/>
    <property type="match status" value="1"/>
</dbReference>
<dbReference type="GO" id="GO:0000155">
    <property type="term" value="F:phosphorelay sensor kinase activity"/>
    <property type="evidence" value="ECO:0007669"/>
    <property type="project" value="InterPro"/>
</dbReference>
<dbReference type="SUPFAM" id="SSF52540">
    <property type="entry name" value="P-loop containing nucleoside triphosphate hydrolases"/>
    <property type="match status" value="1"/>
</dbReference>
<dbReference type="PROSITE" id="PS50109">
    <property type="entry name" value="HIS_KIN"/>
    <property type="match status" value="1"/>
</dbReference>
<dbReference type="InterPro" id="IPR053159">
    <property type="entry name" value="Hybrid_Histidine_Kinase"/>
</dbReference>
<protein>
    <recommendedName>
        <fullName evidence="2">histidine kinase</fullName>
        <ecNumber evidence="2">2.7.13.3</ecNumber>
    </recommendedName>
</protein>
<accession>A0A261RT20</accession>
<dbReference type="RefSeq" id="WP_094829142.1">
    <property type="nucleotide sequence ID" value="NZ_NEVL01000007.1"/>
</dbReference>
<dbReference type="SMART" id="SM00387">
    <property type="entry name" value="HATPase_c"/>
    <property type="match status" value="1"/>
</dbReference>
<reference evidence="5 6" key="1">
    <citation type="submission" date="2017-05" db="EMBL/GenBank/DDBJ databases">
        <title>Complete and WGS of Bordetella genogroups.</title>
        <authorList>
            <person name="Spilker T."/>
            <person name="LiPuma J."/>
        </authorList>
    </citation>
    <scope>NUCLEOTIDE SEQUENCE [LARGE SCALE GENOMIC DNA]</scope>
    <source>
        <strain evidence="5 6">AU17610</strain>
    </source>
</reference>
<dbReference type="SUPFAM" id="SSF55874">
    <property type="entry name" value="ATPase domain of HSP90 chaperone/DNA topoisomerase II/histidine kinase"/>
    <property type="match status" value="1"/>
</dbReference>
<dbReference type="InterPro" id="IPR005467">
    <property type="entry name" value="His_kinase_dom"/>
</dbReference>
<dbReference type="InterPro" id="IPR036890">
    <property type="entry name" value="HATPase_C_sf"/>
</dbReference>
<dbReference type="SMART" id="SM00065">
    <property type="entry name" value="GAF"/>
    <property type="match status" value="1"/>
</dbReference>
<evidence type="ECO:0000259" key="4">
    <source>
        <dbReference type="PROSITE" id="PS50109"/>
    </source>
</evidence>
<dbReference type="PANTHER" id="PTHR43642">
    <property type="entry name" value="HYBRID SIGNAL TRANSDUCTION HISTIDINE KINASE G"/>
    <property type="match status" value="1"/>
</dbReference>
<dbReference type="Pfam" id="PF13191">
    <property type="entry name" value="AAA_16"/>
    <property type="match status" value="1"/>
</dbReference>
<evidence type="ECO:0000313" key="5">
    <source>
        <dbReference type="EMBL" id="OZI28189.1"/>
    </source>
</evidence>
<evidence type="ECO:0000256" key="3">
    <source>
        <dbReference type="ARBA" id="ARBA00022553"/>
    </source>
</evidence>
<dbReference type="InterPro" id="IPR027417">
    <property type="entry name" value="P-loop_NTPase"/>
</dbReference>
<keyword evidence="5" id="KW-0418">Kinase</keyword>
<dbReference type="InterPro" id="IPR003018">
    <property type="entry name" value="GAF"/>
</dbReference>
<gene>
    <name evidence="5" type="ORF">CEG14_25075</name>
</gene>
<evidence type="ECO:0000256" key="1">
    <source>
        <dbReference type="ARBA" id="ARBA00000085"/>
    </source>
</evidence>
<dbReference type="InterPro" id="IPR004358">
    <property type="entry name" value="Sig_transdc_His_kin-like_C"/>
</dbReference>
<dbReference type="InterPro" id="IPR036097">
    <property type="entry name" value="HisK_dim/P_sf"/>
</dbReference>
<dbReference type="InterPro" id="IPR003661">
    <property type="entry name" value="HisK_dim/P_dom"/>
</dbReference>
<dbReference type="Gene3D" id="3.30.565.10">
    <property type="entry name" value="Histidine kinase-like ATPase, C-terminal domain"/>
    <property type="match status" value="1"/>
</dbReference>
<dbReference type="Pfam" id="PF02518">
    <property type="entry name" value="HATPase_c"/>
    <property type="match status" value="1"/>
</dbReference>
<dbReference type="EMBL" id="NEVL01000007">
    <property type="protein sequence ID" value="OZI28189.1"/>
    <property type="molecule type" value="Genomic_DNA"/>
</dbReference>
<dbReference type="Proteomes" id="UP000217005">
    <property type="component" value="Unassembled WGS sequence"/>
</dbReference>
<dbReference type="SUPFAM" id="SSF47384">
    <property type="entry name" value="Homodimeric domain of signal transducing histidine kinase"/>
    <property type="match status" value="1"/>
</dbReference>
<dbReference type="SMART" id="SM00388">
    <property type="entry name" value="HisKA"/>
    <property type="match status" value="1"/>
</dbReference>
<comment type="catalytic activity">
    <reaction evidence="1">
        <text>ATP + protein L-histidine = ADP + protein N-phospho-L-histidine.</text>
        <dbReference type="EC" id="2.7.13.3"/>
    </reaction>
</comment>